<evidence type="ECO:0000313" key="5">
    <source>
        <dbReference type="Proteomes" id="UP001287286"/>
    </source>
</evidence>
<feature type="compositionally biased region" description="Low complexity" evidence="2">
    <location>
        <begin position="767"/>
        <end position="779"/>
    </location>
</feature>
<proteinExistence type="predicted"/>
<keyword evidence="5" id="KW-1185">Reference proteome</keyword>
<organism evidence="4 5">
    <name type="scientific">Purpureocillium lilacinum</name>
    <name type="common">Paecilomyces lilacinus</name>
    <dbReference type="NCBI Taxonomy" id="33203"/>
    <lineage>
        <taxon>Eukaryota</taxon>
        <taxon>Fungi</taxon>
        <taxon>Dikarya</taxon>
        <taxon>Ascomycota</taxon>
        <taxon>Pezizomycotina</taxon>
        <taxon>Sordariomycetes</taxon>
        <taxon>Hypocreomycetidae</taxon>
        <taxon>Hypocreales</taxon>
        <taxon>Ophiocordycipitaceae</taxon>
        <taxon>Purpureocillium</taxon>
    </lineage>
</organism>
<dbReference type="InterPro" id="IPR053157">
    <property type="entry name" value="Sterol_Uptake_Regulator"/>
</dbReference>
<dbReference type="SMART" id="SM00066">
    <property type="entry name" value="GAL4"/>
    <property type="match status" value="1"/>
</dbReference>
<evidence type="ECO:0000256" key="2">
    <source>
        <dbReference type="SAM" id="MobiDB-lite"/>
    </source>
</evidence>
<dbReference type="InterPro" id="IPR001138">
    <property type="entry name" value="Zn2Cys6_DnaBD"/>
</dbReference>
<dbReference type="InterPro" id="IPR021858">
    <property type="entry name" value="Fun_TF"/>
</dbReference>
<feature type="region of interest" description="Disordered" evidence="2">
    <location>
        <begin position="624"/>
        <end position="649"/>
    </location>
</feature>
<name>A0ABR0CFS1_PURLI</name>
<feature type="region of interest" description="Disordered" evidence="2">
    <location>
        <begin position="760"/>
        <end position="779"/>
    </location>
</feature>
<evidence type="ECO:0000259" key="3">
    <source>
        <dbReference type="PROSITE" id="PS50048"/>
    </source>
</evidence>
<dbReference type="SUPFAM" id="SSF57701">
    <property type="entry name" value="Zn2/Cys6 DNA-binding domain"/>
    <property type="match status" value="1"/>
</dbReference>
<dbReference type="EMBL" id="JAWRVI010000002">
    <property type="protein sequence ID" value="KAK4095170.1"/>
    <property type="molecule type" value="Genomic_DNA"/>
</dbReference>
<dbReference type="PROSITE" id="PS00463">
    <property type="entry name" value="ZN2_CY6_FUNGAL_1"/>
    <property type="match status" value="1"/>
</dbReference>
<feature type="region of interest" description="Disordered" evidence="2">
    <location>
        <begin position="582"/>
        <end position="606"/>
    </location>
</feature>
<dbReference type="PANTHER" id="PTHR47784">
    <property type="entry name" value="STEROL UPTAKE CONTROL PROTEIN 2"/>
    <property type="match status" value="1"/>
</dbReference>
<feature type="region of interest" description="Disordered" evidence="2">
    <location>
        <begin position="1"/>
        <end position="91"/>
    </location>
</feature>
<evidence type="ECO:0000313" key="4">
    <source>
        <dbReference type="EMBL" id="KAK4095170.1"/>
    </source>
</evidence>
<keyword evidence="1" id="KW-0539">Nucleus</keyword>
<sequence length="1022" mass="112619">MDLQQFSPGLLSYPEPPEFDYSSFLQGEDIPFHDPSHGGHSGGHLSESSGKLTPPSSGSDNRSTASGATDAVARRQPTQKQRLERRGHTKSRRGCYNCKRRRIKCQETRPACGHCVKTGLKCEYPSMPQITHQPHNQIPLFSLQDMRFFQHFLTQCYPHHPLKQEEIWTHEIPCIAHNHEFLMHAILGFAASSLTSTDSSLVTAAMNHRIKAIKAIKKRLTESSRTDTTYEEANALVATCFALTFQSVSLDDGLAEYMTFIRGILIVGMQMMFKGIKPVFTTLFDDKQNELMAPLMQDMPLIERGWVDGAVEAISNLRPLCLDPIEVEYYEQLIGIAEKLYTNSFDAYKANSREYAWWMMLPHGSFQELINFNRQTIVLLHTHWIALAQIMAFITEREYDLREKKPIKQDNDMDPGFVRWLKYLNARVDFEHQLYNQWPMWVDEQLDRDMTFFGKRLHALGRAVLNISAAIPQACVCPCDVDGSAAPGPHGRAVDKSMHCHGVPIPVRALKPIVTADDTGLGNMACMATAFKVFASRCTWAAARRGRLRIRRIFGGGPMGAAAGGGGTGSLKGKRRLRRGRRISRWGIAGPGPGEKGARGALAQPPPPLMTGCEPVSTTGTYRQAGAGDDRRECDADESVAGGDLGSGLVPKAPHLHDINLNPRPEHITYKDTLIRQERAFRIYAIHADHFYYKSTPATNPAAAMTSVEVHTAESKASLLRRRRSSLPPEYQDATDGEYVELRGYAPSATTSVDSLPAYESVASNDTPSSSSSSAAATPGATGLGAATAAFQIDTQGLPLIALPFPTKPVPIPVYSVLPDGAVGPLAYESLRTTRGSGSCVLVRAGDEPTDERILCSTTYRFGPNRPPRIELLGDVACDEVYEVHNRGCHTRAQDMRTHLGTFQWRYASRAERKAAGANSLLVLDLVTTVALAGGNKTEERRRRVAQLVRNEELRTGGTRGSTAGNGGRLTMDLRGWSDTKGAAHQMEVFVVASCITMLKKEVDRRRMHQMIVIMGAASGGS</sequence>
<gene>
    <name evidence="4" type="ORF">Purlil1_866</name>
</gene>
<dbReference type="PANTHER" id="PTHR47784:SF7">
    <property type="entry name" value="ZN(II)2CYS6 TRANSCRIPTION FACTOR (EUROFUNG)"/>
    <property type="match status" value="1"/>
</dbReference>
<dbReference type="Pfam" id="PF11951">
    <property type="entry name" value="Fungal_trans_2"/>
    <property type="match status" value="1"/>
</dbReference>
<dbReference type="Gene3D" id="4.10.240.10">
    <property type="entry name" value="Zn(2)-C6 fungal-type DNA-binding domain"/>
    <property type="match status" value="1"/>
</dbReference>
<accession>A0ABR0CFS1</accession>
<feature type="compositionally biased region" description="Polar residues" evidence="2">
    <location>
        <begin position="54"/>
        <end position="67"/>
    </location>
</feature>
<protein>
    <submittedName>
        <fullName evidence="4">Transcriptional regulator family: Fungal Specific TF</fullName>
    </submittedName>
</protein>
<feature type="domain" description="Zn(2)-C6 fungal-type" evidence="3">
    <location>
        <begin position="94"/>
        <end position="124"/>
    </location>
</feature>
<dbReference type="Proteomes" id="UP001287286">
    <property type="component" value="Unassembled WGS sequence"/>
</dbReference>
<dbReference type="PROSITE" id="PS50048">
    <property type="entry name" value="ZN2_CY6_FUNGAL_2"/>
    <property type="match status" value="1"/>
</dbReference>
<dbReference type="Pfam" id="PF00172">
    <property type="entry name" value="Zn_clus"/>
    <property type="match status" value="1"/>
</dbReference>
<dbReference type="InterPro" id="IPR036864">
    <property type="entry name" value="Zn2-C6_fun-type_DNA-bd_sf"/>
</dbReference>
<dbReference type="CDD" id="cd00067">
    <property type="entry name" value="GAL4"/>
    <property type="match status" value="1"/>
</dbReference>
<comment type="caution">
    <text evidence="4">The sequence shown here is derived from an EMBL/GenBank/DDBJ whole genome shotgun (WGS) entry which is preliminary data.</text>
</comment>
<evidence type="ECO:0000256" key="1">
    <source>
        <dbReference type="ARBA" id="ARBA00023242"/>
    </source>
</evidence>
<reference evidence="4 5" key="1">
    <citation type="journal article" date="2024" name="Microbiol. Resour. Announc.">
        <title>Genome annotations for the ascomycete fungi Trichoderma harzianum, Trichoderma aggressivum, and Purpureocillium lilacinum.</title>
        <authorList>
            <person name="Beijen E.P.W."/>
            <person name="Ohm R.A."/>
        </authorList>
    </citation>
    <scope>NUCLEOTIDE SEQUENCE [LARGE SCALE GENOMIC DNA]</scope>
    <source>
        <strain evidence="4 5">CBS 150709</strain>
    </source>
</reference>